<gene>
    <name evidence="1" type="ORF">PRK78_004766</name>
</gene>
<accession>A0AAF0DIM3</accession>
<dbReference type="PANTHER" id="PTHR14614">
    <property type="entry name" value="HEPATOCELLULAR CARCINOMA-ASSOCIATED ANTIGEN"/>
    <property type="match status" value="1"/>
</dbReference>
<dbReference type="CDD" id="cd02440">
    <property type="entry name" value="AdoMet_MTases"/>
    <property type="match status" value="1"/>
</dbReference>
<dbReference type="AlphaFoldDB" id="A0AAF0DIM3"/>
<dbReference type="Pfam" id="PF10294">
    <property type="entry name" value="Methyltransf_16"/>
    <property type="match status" value="1"/>
</dbReference>
<dbReference type="SUPFAM" id="SSF53335">
    <property type="entry name" value="S-adenosyl-L-methionine-dependent methyltransferases"/>
    <property type="match status" value="1"/>
</dbReference>
<dbReference type="InterPro" id="IPR029063">
    <property type="entry name" value="SAM-dependent_MTases_sf"/>
</dbReference>
<protein>
    <submittedName>
        <fullName evidence="1">Uncharacterized protein</fullName>
    </submittedName>
</protein>
<dbReference type="PANTHER" id="PTHR14614:SF132">
    <property type="entry name" value="PROTEIN-LYSINE METHYLTRANSFERASE C42C1.13"/>
    <property type="match status" value="1"/>
</dbReference>
<sequence length="354" mass="39654">MPYYIRFLKQPQISKQNGNRSSITTLITITTDLGDSFFPEDVEVIATVQFARPVASLSQTVSWKAGSREQKVTFGAIRRDLVNCPAQFSIRPLAQNDVDSLEGARIIRVVSAWSPWFDASQGKFVEKLVLRRFKTRIGPELKLWEETGNSISRHIWDAALAAIVDFQENLTDLYGKRLPQNNNNEFNALELGSGCGIVGIALAQMLPKCSMMLTDTGEVQDIIHRNISAAQPAENSRIEFRTLDWNEEIPLEIKTRRHDLIFLSDCTYNSDALPALVKTVRNLLKISPAALVLVAWKKRCESELLFFDLMKAAGLAVLGQPSHPLQGSEPESESSEASKIQIYRFQRAKGDDSN</sequence>
<dbReference type="InterPro" id="IPR019410">
    <property type="entry name" value="Methyltransf_16"/>
</dbReference>
<name>A0AAF0DIM3_9EURO</name>
<dbReference type="Gene3D" id="3.40.50.150">
    <property type="entry name" value="Vaccinia Virus protein VP39"/>
    <property type="match status" value="1"/>
</dbReference>
<dbReference type="EMBL" id="CP120629">
    <property type="protein sequence ID" value="WEW59297.1"/>
    <property type="molecule type" value="Genomic_DNA"/>
</dbReference>
<proteinExistence type="predicted"/>
<evidence type="ECO:0000313" key="2">
    <source>
        <dbReference type="Proteomes" id="UP001219355"/>
    </source>
</evidence>
<dbReference type="GO" id="GO:0005829">
    <property type="term" value="C:cytosol"/>
    <property type="evidence" value="ECO:0007669"/>
    <property type="project" value="TreeGrafter"/>
</dbReference>
<reference evidence="1" key="1">
    <citation type="submission" date="2023-03" db="EMBL/GenBank/DDBJ databases">
        <title>Emydomyces testavorans Genome Sequence.</title>
        <authorList>
            <person name="Hoyer L."/>
        </authorList>
    </citation>
    <scope>NUCLEOTIDE SEQUENCE</scope>
    <source>
        <strain evidence="1">16-2883</strain>
    </source>
</reference>
<dbReference type="Proteomes" id="UP001219355">
    <property type="component" value="Chromosome 3"/>
</dbReference>
<dbReference type="GO" id="GO:0008757">
    <property type="term" value="F:S-adenosylmethionine-dependent methyltransferase activity"/>
    <property type="evidence" value="ECO:0007669"/>
    <property type="project" value="UniProtKB-ARBA"/>
</dbReference>
<evidence type="ECO:0000313" key="1">
    <source>
        <dbReference type="EMBL" id="WEW59297.1"/>
    </source>
</evidence>
<keyword evidence="2" id="KW-1185">Reference proteome</keyword>
<organism evidence="1 2">
    <name type="scientific">Emydomyces testavorans</name>
    <dbReference type="NCBI Taxonomy" id="2070801"/>
    <lineage>
        <taxon>Eukaryota</taxon>
        <taxon>Fungi</taxon>
        <taxon>Dikarya</taxon>
        <taxon>Ascomycota</taxon>
        <taxon>Pezizomycotina</taxon>
        <taxon>Eurotiomycetes</taxon>
        <taxon>Eurotiomycetidae</taxon>
        <taxon>Onygenales</taxon>
        <taxon>Nannizziopsiaceae</taxon>
        <taxon>Emydomyces</taxon>
    </lineage>
</organism>